<dbReference type="PROSITE" id="PS50901">
    <property type="entry name" value="FTSK"/>
    <property type="match status" value="1"/>
</dbReference>
<dbReference type="SUPFAM" id="SSF52540">
    <property type="entry name" value="P-loop containing nucleoside triphosphate hydrolases"/>
    <property type="match status" value="1"/>
</dbReference>
<dbReference type="CDD" id="cd01127">
    <property type="entry name" value="TrwB_TraG_TraD_VirD4"/>
    <property type="match status" value="1"/>
</dbReference>
<evidence type="ECO:0000256" key="1">
    <source>
        <dbReference type="ARBA" id="ARBA00022741"/>
    </source>
</evidence>
<feature type="compositionally biased region" description="Basic and acidic residues" evidence="4">
    <location>
        <begin position="110"/>
        <end position="131"/>
    </location>
</feature>
<feature type="region of interest" description="Disordered" evidence="4">
    <location>
        <begin position="24"/>
        <end position="51"/>
    </location>
</feature>
<evidence type="ECO:0000256" key="3">
    <source>
        <dbReference type="PROSITE-ProRule" id="PRU00289"/>
    </source>
</evidence>
<evidence type="ECO:0000313" key="6">
    <source>
        <dbReference type="EMBL" id="OTA29731.1"/>
    </source>
</evidence>
<dbReference type="STRING" id="1160091.B9T39_02550"/>
<evidence type="ECO:0000256" key="2">
    <source>
        <dbReference type="ARBA" id="ARBA00022840"/>
    </source>
</evidence>
<accession>A0A1Y2T1G6</accession>
<dbReference type="Gene3D" id="3.40.50.300">
    <property type="entry name" value="P-loop containing nucleotide triphosphate hydrolases"/>
    <property type="match status" value="1"/>
</dbReference>
<dbReference type="InterPro" id="IPR002543">
    <property type="entry name" value="FtsK_dom"/>
</dbReference>
<keyword evidence="2 3" id="KW-0067">ATP-binding</keyword>
<feature type="binding site" evidence="3">
    <location>
        <begin position="207"/>
        <end position="214"/>
    </location>
    <ligand>
        <name>ATP</name>
        <dbReference type="ChEBI" id="CHEBI:30616"/>
    </ligand>
</feature>
<dbReference type="PANTHER" id="PTHR22683:SF1">
    <property type="entry name" value="TYPE VII SECRETION SYSTEM PROTEIN ESSC"/>
    <property type="match status" value="1"/>
</dbReference>
<evidence type="ECO:0000313" key="7">
    <source>
        <dbReference type="Proteomes" id="UP000243540"/>
    </source>
</evidence>
<sequence length="671" mass="74296">MTGHGFTVYSRAMTSFLFRNRNRSDVNGPAGQSVGGQAQRDEKRLRGHSRGDGKREFLRRALLTAPLVSYAVMTAWMCLHGQWTFLVFLIPSAIMGVASACDQWNTRHEQDFPTGHDTHVIPSTGRDDDPVGRNSQLQLPAERSQQALDALTELAKDVEEWKFERKQHAPTWQRLVHVWLAPSTRISLGAGPQIDICADGPHALLAGTTGSGKSVLLQRWLYALAEANSPADVQFIFLDFKGGATFTHSRSLPHCAGSVSNLNIAHARRALRALNEQMLLREKLLDDAHVADIRELSTPPPRLVILADEFFALVNSLPDCAPLCATLISLGRSLGMHFILCTQNPVNQVSSHIKANMPLHLCLRVTDALQSVDMLGSPCAAGIPSTLPGAAFCCRDGNIEPLCVVSYDHFSSLLRSCLLACEFLRVNPASELFSEPLPRVLLREYSSSTPYQLTVGEVDDGMTRTLWTLDMSCCHLLVFCGLNATDGCMALESLTESFELVESASLASEESEEVTPISPRSIRLLTLVEPDPTRQAEELSTLLRDESVFLVVTLSQWSRFLSRVPGSDRALWDTATLCVPAHLASSMMIPEKHMSASVKDITADYPQPHPLRFVVYAPSSRPSCFYAQLFSSHVEATENHAKRHHLENFANSQKSLEKFDHVWFAMRKEKD</sequence>
<feature type="compositionally biased region" description="Basic and acidic residues" evidence="4">
    <location>
        <begin position="39"/>
        <end position="51"/>
    </location>
</feature>
<dbReference type="EMBL" id="NEKC01000004">
    <property type="protein sequence ID" value="OTA29731.1"/>
    <property type="molecule type" value="Genomic_DNA"/>
</dbReference>
<keyword evidence="1 3" id="KW-0547">Nucleotide-binding</keyword>
<feature type="domain" description="FtsK" evidence="5">
    <location>
        <begin position="183"/>
        <end position="372"/>
    </location>
</feature>
<proteinExistence type="predicted"/>
<dbReference type="InterPro" id="IPR027417">
    <property type="entry name" value="P-loop_NTPase"/>
</dbReference>
<reference evidence="6 7" key="1">
    <citation type="submission" date="2017-04" db="EMBL/GenBank/DDBJ databases">
        <title>Draft genome sequences of Alloscardovia macacae UMA81211 and UMA81212 isolated from the feces of a rhesus macaque (Macaca mulatta).</title>
        <authorList>
            <person name="Albert K."/>
            <person name="Sela D.A."/>
        </authorList>
    </citation>
    <scope>NUCLEOTIDE SEQUENCE [LARGE SCALE GENOMIC DNA]</scope>
    <source>
        <strain evidence="6 7">UMA81212</strain>
    </source>
</reference>
<dbReference type="PANTHER" id="PTHR22683">
    <property type="entry name" value="SPORULATION PROTEIN RELATED"/>
    <property type="match status" value="1"/>
</dbReference>
<dbReference type="Pfam" id="PF01580">
    <property type="entry name" value="FtsK_SpoIIIE"/>
    <property type="match status" value="1"/>
</dbReference>
<gene>
    <name evidence="6" type="ORF">B9T39_02550</name>
</gene>
<feature type="region of interest" description="Disordered" evidence="4">
    <location>
        <begin position="110"/>
        <end position="134"/>
    </location>
</feature>
<dbReference type="GO" id="GO:0003677">
    <property type="term" value="F:DNA binding"/>
    <property type="evidence" value="ECO:0007669"/>
    <property type="project" value="InterPro"/>
</dbReference>
<dbReference type="GO" id="GO:0005524">
    <property type="term" value="F:ATP binding"/>
    <property type="evidence" value="ECO:0007669"/>
    <property type="project" value="UniProtKB-UniRule"/>
</dbReference>
<name>A0A1Y2T1G6_9BIFI</name>
<protein>
    <recommendedName>
        <fullName evidence="5">FtsK domain-containing protein</fullName>
    </recommendedName>
</protein>
<dbReference type="AlphaFoldDB" id="A0A1Y2T1G6"/>
<evidence type="ECO:0000256" key="4">
    <source>
        <dbReference type="SAM" id="MobiDB-lite"/>
    </source>
</evidence>
<dbReference type="InterPro" id="IPR050206">
    <property type="entry name" value="FtsK/SpoIIIE/SftA"/>
</dbReference>
<comment type="caution">
    <text evidence="6">The sequence shown here is derived from an EMBL/GenBank/DDBJ whole genome shotgun (WGS) entry which is preliminary data.</text>
</comment>
<organism evidence="6 7">
    <name type="scientific">Alloscardovia macacae</name>
    <dbReference type="NCBI Taxonomy" id="1160091"/>
    <lineage>
        <taxon>Bacteria</taxon>
        <taxon>Bacillati</taxon>
        <taxon>Actinomycetota</taxon>
        <taxon>Actinomycetes</taxon>
        <taxon>Bifidobacteriales</taxon>
        <taxon>Bifidobacteriaceae</taxon>
        <taxon>Alloscardovia</taxon>
    </lineage>
</organism>
<dbReference type="OrthoDB" id="9807790at2"/>
<evidence type="ECO:0000259" key="5">
    <source>
        <dbReference type="PROSITE" id="PS50901"/>
    </source>
</evidence>
<dbReference type="Proteomes" id="UP000243540">
    <property type="component" value="Unassembled WGS sequence"/>
</dbReference>